<dbReference type="EMBL" id="FTNR01000002">
    <property type="protein sequence ID" value="SIR71332.1"/>
    <property type="molecule type" value="Genomic_DNA"/>
</dbReference>
<evidence type="ECO:0000313" key="2">
    <source>
        <dbReference type="Proteomes" id="UP000185936"/>
    </source>
</evidence>
<organism evidence="1 2">
    <name type="scientific">Natronorubrum thiooxidans</name>
    <dbReference type="NCBI Taxonomy" id="308853"/>
    <lineage>
        <taxon>Archaea</taxon>
        <taxon>Methanobacteriati</taxon>
        <taxon>Methanobacteriota</taxon>
        <taxon>Stenosarchaea group</taxon>
        <taxon>Halobacteria</taxon>
        <taxon>Halobacteriales</taxon>
        <taxon>Natrialbaceae</taxon>
        <taxon>Natronorubrum</taxon>
    </lineage>
</organism>
<name>A0A1N7D685_9EURY</name>
<dbReference type="RefSeq" id="WP_076607726.1">
    <property type="nucleotide sequence ID" value="NZ_FTNR01000002.1"/>
</dbReference>
<gene>
    <name evidence="1" type="ORF">SAMN05421752_1023</name>
</gene>
<dbReference type="AlphaFoldDB" id="A0A1N7D685"/>
<sequence length="165" mass="19231">MVSLQIVIAISVGLIAWMRYTAATQENGYEFEERLRNYFAVSAGETKKLQNKKHDKVFIEIEQVVFEEYDSPEYILKRTLWPWQDISGWVSFSCVTHGFVIDNPSEFEETMNDNVSIVSCGHEHHSNHYYVEVVGEIDYDGLRMEGYDLIFYYIANSEEAFEQAT</sequence>
<dbReference type="OrthoDB" id="384155at2157"/>
<keyword evidence="2" id="KW-1185">Reference proteome</keyword>
<accession>A0A1N7D685</accession>
<reference evidence="2" key="1">
    <citation type="submission" date="2017-01" db="EMBL/GenBank/DDBJ databases">
        <authorList>
            <person name="Varghese N."/>
            <person name="Submissions S."/>
        </authorList>
    </citation>
    <scope>NUCLEOTIDE SEQUENCE [LARGE SCALE GENOMIC DNA]</scope>
    <source>
        <strain evidence="2">type strain: HArc-</strain>
    </source>
</reference>
<evidence type="ECO:0000313" key="1">
    <source>
        <dbReference type="EMBL" id="SIR71332.1"/>
    </source>
</evidence>
<proteinExistence type="predicted"/>
<protein>
    <submittedName>
        <fullName evidence="1">Uncharacterized protein</fullName>
    </submittedName>
</protein>
<dbReference type="Proteomes" id="UP000185936">
    <property type="component" value="Unassembled WGS sequence"/>
</dbReference>